<dbReference type="EMBL" id="LSSL01006733">
    <property type="protein sequence ID" value="OLY78321.1"/>
    <property type="molecule type" value="Genomic_DNA"/>
</dbReference>
<gene>
    <name evidence="1" type="ORF">AYI68_g7633</name>
</gene>
<dbReference type="AlphaFoldDB" id="A0A1R0GN47"/>
<organism evidence="1 2">
    <name type="scientific">Smittium mucronatum</name>
    <dbReference type="NCBI Taxonomy" id="133383"/>
    <lineage>
        <taxon>Eukaryota</taxon>
        <taxon>Fungi</taxon>
        <taxon>Fungi incertae sedis</taxon>
        <taxon>Zoopagomycota</taxon>
        <taxon>Kickxellomycotina</taxon>
        <taxon>Harpellomycetes</taxon>
        <taxon>Harpellales</taxon>
        <taxon>Legeriomycetaceae</taxon>
        <taxon>Smittium</taxon>
    </lineage>
</organism>
<proteinExistence type="predicted"/>
<keyword evidence="2" id="KW-1185">Reference proteome</keyword>
<accession>A0A1R0GN47</accession>
<evidence type="ECO:0000313" key="2">
    <source>
        <dbReference type="Proteomes" id="UP000187455"/>
    </source>
</evidence>
<protein>
    <submittedName>
        <fullName evidence="1">Uncharacterized protein</fullName>
    </submittedName>
</protein>
<dbReference type="Proteomes" id="UP000187455">
    <property type="component" value="Unassembled WGS sequence"/>
</dbReference>
<evidence type="ECO:0000313" key="1">
    <source>
        <dbReference type="EMBL" id="OLY78321.1"/>
    </source>
</evidence>
<reference evidence="1 2" key="1">
    <citation type="journal article" date="2016" name="Mol. Biol. Evol.">
        <title>Genome-Wide Survey of Gut Fungi (Harpellales) Reveals the First Horizontally Transferred Ubiquitin Gene from a Mosquito Host.</title>
        <authorList>
            <person name="Wang Y."/>
            <person name="White M.M."/>
            <person name="Kvist S."/>
            <person name="Moncalvo J.M."/>
        </authorList>
    </citation>
    <scope>NUCLEOTIDE SEQUENCE [LARGE SCALE GENOMIC DNA]</scope>
    <source>
        <strain evidence="1 2">ALG-7-W6</strain>
    </source>
</reference>
<comment type="caution">
    <text evidence="1">The sequence shown here is derived from an EMBL/GenBank/DDBJ whole genome shotgun (WGS) entry which is preliminary data.</text>
</comment>
<dbReference type="OrthoDB" id="5545891at2759"/>
<sequence length="92" mass="10798">MDQENLNILVNELNENINLLLTERTTSVQEKKDGYITSRSSINYISIYPVLLEALPSIEEDFFRSLLPDEEWKDIFVVMTQEQQYELHSSTN</sequence>
<name>A0A1R0GN47_9FUNG</name>